<dbReference type="Pfam" id="PF01926">
    <property type="entry name" value="MMR_HSR1"/>
    <property type="match status" value="1"/>
</dbReference>
<keyword evidence="3" id="KW-0963">Cytoplasm</keyword>
<keyword evidence="13" id="KW-1185">Reference proteome</keyword>
<organism evidence="12 13">
    <name type="scientific">Cnephaeus nilssonii</name>
    <name type="common">Northern bat</name>
    <name type="synonym">Eptesicus nilssonii</name>
    <dbReference type="NCBI Taxonomy" id="3371016"/>
    <lineage>
        <taxon>Eukaryota</taxon>
        <taxon>Metazoa</taxon>
        <taxon>Chordata</taxon>
        <taxon>Craniata</taxon>
        <taxon>Vertebrata</taxon>
        <taxon>Euteleostomi</taxon>
        <taxon>Mammalia</taxon>
        <taxon>Eutheria</taxon>
        <taxon>Laurasiatheria</taxon>
        <taxon>Chiroptera</taxon>
        <taxon>Yangochiroptera</taxon>
        <taxon>Vespertilionidae</taxon>
        <taxon>Cnephaeus</taxon>
    </lineage>
</organism>
<dbReference type="PROSITE" id="PS51721">
    <property type="entry name" value="G_CP"/>
    <property type="match status" value="1"/>
</dbReference>
<comment type="subcellular location">
    <subcellularLocation>
        <location evidence="2">Cytoplasm</location>
    </subcellularLocation>
    <subcellularLocation>
        <location evidence="1">Nucleus</location>
        <location evidence="1">Cajal body</location>
    </subcellularLocation>
</comment>
<dbReference type="GO" id="GO:0015030">
    <property type="term" value="C:Cajal body"/>
    <property type="evidence" value="ECO:0007669"/>
    <property type="project" value="UniProtKB-SubCell"/>
</dbReference>
<dbReference type="AlphaFoldDB" id="A0AA40LUE9"/>
<evidence type="ECO:0000313" key="12">
    <source>
        <dbReference type="EMBL" id="KAK1344024.1"/>
    </source>
</evidence>
<keyword evidence="4" id="KW-0547">Nucleotide-binding</keyword>
<reference evidence="12" key="1">
    <citation type="submission" date="2023-06" db="EMBL/GenBank/DDBJ databases">
        <title>Reference genome for the Northern bat (Eptesicus nilssonii), a most northern bat species.</title>
        <authorList>
            <person name="Laine V.N."/>
            <person name="Pulliainen A.T."/>
            <person name="Lilley T.M."/>
        </authorList>
    </citation>
    <scope>NUCLEOTIDE SEQUENCE</scope>
    <source>
        <strain evidence="12">BLF_Eptnil</strain>
        <tissue evidence="12">Kidney</tissue>
    </source>
</reference>
<dbReference type="GO" id="GO:0005829">
    <property type="term" value="C:cytosol"/>
    <property type="evidence" value="ECO:0007669"/>
    <property type="project" value="TreeGrafter"/>
</dbReference>
<dbReference type="Gene3D" id="3.40.50.300">
    <property type="entry name" value="P-loop containing nucleotide triphosphate hydrolases"/>
    <property type="match status" value="1"/>
</dbReference>
<name>A0AA40LUE9_CNENI</name>
<keyword evidence="6" id="KW-0342">GTP-binding</keyword>
<evidence type="ECO:0000256" key="8">
    <source>
        <dbReference type="ARBA" id="ARBA00048548"/>
    </source>
</evidence>
<dbReference type="InterPro" id="IPR006073">
    <property type="entry name" value="GTP-bd"/>
</dbReference>
<dbReference type="PANTHER" id="PTHR45709">
    <property type="entry name" value="LARGE SUBUNIT GTPASE 1 HOMOLOG-RELATED"/>
    <property type="match status" value="1"/>
</dbReference>
<dbReference type="CDD" id="cd01857">
    <property type="entry name" value="HSR1_MMR1"/>
    <property type="match status" value="1"/>
</dbReference>
<comment type="function">
    <text evidence="9">Functions as a GTPase. May act by mediating the release of NMD3 from the 60S ribosomal subunit after export into the cytoplasm during the 60S ribosomal subunit maturation.</text>
</comment>
<keyword evidence="5" id="KW-0378">Hydrolase</keyword>
<accession>A0AA40LUE9</accession>
<comment type="catalytic activity">
    <reaction evidence="8">
        <text>GTP + H2O = GDP + phosphate + H(+)</text>
        <dbReference type="Rhea" id="RHEA:19669"/>
        <dbReference type="ChEBI" id="CHEBI:15377"/>
        <dbReference type="ChEBI" id="CHEBI:15378"/>
        <dbReference type="ChEBI" id="CHEBI:37565"/>
        <dbReference type="ChEBI" id="CHEBI:43474"/>
        <dbReference type="ChEBI" id="CHEBI:58189"/>
    </reaction>
</comment>
<feature type="compositionally biased region" description="Basic residues" evidence="10">
    <location>
        <begin position="619"/>
        <end position="641"/>
    </location>
</feature>
<evidence type="ECO:0000256" key="7">
    <source>
        <dbReference type="ARBA" id="ARBA00040145"/>
    </source>
</evidence>
<feature type="region of interest" description="Disordered" evidence="10">
    <location>
        <begin position="610"/>
        <end position="641"/>
    </location>
</feature>
<evidence type="ECO:0000259" key="11">
    <source>
        <dbReference type="PROSITE" id="PS51721"/>
    </source>
</evidence>
<evidence type="ECO:0000313" key="13">
    <source>
        <dbReference type="Proteomes" id="UP001177744"/>
    </source>
</evidence>
<evidence type="ECO:0000256" key="5">
    <source>
        <dbReference type="ARBA" id="ARBA00022801"/>
    </source>
</evidence>
<feature type="region of interest" description="Disordered" evidence="10">
    <location>
        <begin position="1"/>
        <end position="30"/>
    </location>
</feature>
<gene>
    <name evidence="12" type="ORF">QTO34_014582</name>
</gene>
<dbReference type="InterPro" id="IPR023179">
    <property type="entry name" value="GTP-bd_ortho_bundle_sf"/>
</dbReference>
<comment type="caution">
    <text evidence="12">The sequence shown here is derived from an EMBL/GenBank/DDBJ whole genome shotgun (WGS) entry which is preliminary data.</text>
</comment>
<evidence type="ECO:0000256" key="6">
    <source>
        <dbReference type="ARBA" id="ARBA00023134"/>
    </source>
</evidence>
<dbReference type="InterPro" id="IPR027417">
    <property type="entry name" value="P-loop_NTPase"/>
</dbReference>
<dbReference type="Gene3D" id="1.10.1580.10">
    <property type="match status" value="1"/>
</dbReference>
<feature type="domain" description="CP-type G" evidence="11">
    <location>
        <begin position="164"/>
        <end position="420"/>
    </location>
</feature>
<dbReference type="SUPFAM" id="SSF52540">
    <property type="entry name" value="P-loop containing nucleoside triphosphate hydrolases"/>
    <property type="match status" value="1"/>
</dbReference>
<dbReference type="InterPro" id="IPR030378">
    <property type="entry name" value="G_CP_dom"/>
</dbReference>
<evidence type="ECO:0000256" key="3">
    <source>
        <dbReference type="ARBA" id="ARBA00022490"/>
    </source>
</evidence>
<evidence type="ECO:0000256" key="9">
    <source>
        <dbReference type="ARBA" id="ARBA00093349"/>
    </source>
</evidence>
<evidence type="ECO:0000256" key="1">
    <source>
        <dbReference type="ARBA" id="ARBA00004408"/>
    </source>
</evidence>
<evidence type="ECO:0000256" key="4">
    <source>
        <dbReference type="ARBA" id="ARBA00022741"/>
    </source>
</evidence>
<evidence type="ECO:0000256" key="10">
    <source>
        <dbReference type="SAM" id="MobiDB-lite"/>
    </source>
</evidence>
<dbReference type="GO" id="GO:0000054">
    <property type="term" value="P:ribosomal subunit export from nucleus"/>
    <property type="evidence" value="ECO:0007669"/>
    <property type="project" value="TreeGrafter"/>
</dbReference>
<proteinExistence type="predicted"/>
<dbReference type="Proteomes" id="UP001177744">
    <property type="component" value="Unassembled WGS sequence"/>
</dbReference>
<dbReference type="PRINTS" id="PR00326">
    <property type="entry name" value="GTP1OBG"/>
</dbReference>
<protein>
    <recommendedName>
        <fullName evidence="7">Large subunit GTPase 1 homolog</fullName>
    </recommendedName>
</protein>
<dbReference type="EMBL" id="JAULJE010000004">
    <property type="protein sequence ID" value="KAK1344024.1"/>
    <property type="molecule type" value="Genomic_DNA"/>
</dbReference>
<evidence type="ECO:0000256" key="2">
    <source>
        <dbReference type="ARBA" id="ARBA00004496"/>
    </source>
</evidence>
<dbReference type="GO" id="GO:0003924">
    <property type="term" value="F:GTPase activity"/>
    <property type="evidence" value="ECO:0007669"/>
    <property type="project" value="InterPro"/>
</dbReference>
<dbReference type="PANTHER" id="PTHR45709:SF2">
    <property type="entry name" value="LARGE SUBUNIT GTPASE 1 HOMOLOG"/>
    <property type="match status" value="1"/>
</dbReference>
<dbReference type="GO" id="GO:0005525">
    <property type="term" value="F:GTP binding"/>
    <property type="evidence" value="ECO:0007669"/>
    <property type="project" value="UniProtKB-KW"/>
</dbReference>
<sequence>MGRRKAPGSGSLGRALIRHQTQGSRRHRHTDSWLHTSELNDGYDWGRLNLQSVTEQSSLDDFLATAELAGTEFVAEKLNIKFVLPEAKTGLLSFEESQRIKKLHEENKQFLCIPRRPKWDKNTSSEELKQAEKDNFLEWRRQLVRLEEEQKLILTPFERNLDFWRQLWRVIERSDIVVQIVDARNPLLFRCEDLECYVKEIDDDKENVILINKADLLTSEQRSAWATYFEKENVKVIFWSALAEAIPLIGDSKVTCGTFPGGPIEKWVTRERNIDDERGMYLGCRDNQLEYFHWNMFEEDSNPNEEACGQDWQESCTVDATPQGRKTLQKRQTRNFSHLVSKQELLEIFKQLHTGKKVKDQHLTVGLVGYPNVGKSSTINTIMGNKKVSVSATPGHTKHFQTLFVEPGLCLCDCPGLVMPSFVSTKAEMTCNGILPIDQMRDHVPPISLISFLLAYVCQNIPRHVLEATYGINIIKPREDEDPHRPPTSEELLTAYGYMRGFMTAHGQPDQPRSARYILKDYVNGKLLYCHPPPGRDPLTFQYQHQRLLENKWNGGEMKIQPGRNKKAKQIENVVDKAFFHQENVRALTKGVQAVMGYKPGSGLVTAATVSSESGAGKPWKKHGNRNKKEKSRRLYKHLDT</sequence>
<dbReference type="InterPro" id="IPR043358">
    <property type="entry name" value="GNL1-like"/>
</dbReference>